<evidence type="ECO:0000256" key="10">
    <source>
        <dbReference type="ARBA" id="ARBA00022741"/>
    </source>
</evidence>
<organism evidence="23 24">
    <name type="scientific">Acanthopleuribacter pedis</name>
    <dbReference type="NCBI Taxonomy" id="442870"/>
    <lineage>
        <taxon>Bacteria</taxon>
        <taxon>Pseudomonadati</taxon>
        <taxon>Acidobacteriota</taxon>
        <taxon>Holophagae</taxon>
        <taxon>Acanthopleuribacterales</taxon>
        <taxon>Acanthopleuribacteraceae</taxon>
        <taxon>Acanthopleuribacter</taxon>
    </lineage>
</organism>
<dbReference type="EMBL" id="JAFREP010000029">
    <property type="protein sequence ID" value="MBO1321907.1"/>
    <property type="molecule type" value="Genomic_DNA"/>
</dbReference>
<comment type="pathway">
    <text evidence="3">Cofactor biosynthesis; tetrahydrofolylpolyglutamate biosynthesis.</text>
</comment>
<evidence type="ECO:0000256" key="21">
    <source>
        <dbReference type="PIRNR" id="PIRNR001563"/>
    </source>
</evidence>
<dbReference type="Proteomes" id="UP000664417">
    <property type="component" value="Unassembled WGS sequence"/>
</dbReference>
<comment type="function">
    <text evidence="1">Functions in two distinct reactions of the de novo folate biosynthetic pathway. Catalyzes the addition of a glutamate residue to dihydropteroate (7,8-dihydropteroate or H2Pte) to form dihydrofolate (7,8-dihydrofolate monoglutamate or H2Pte-Glu). Also catalyzes successive additions of L-glutamate to tetrahydrofolate or 10-formyltetrahydrofolate or 5,10-methylenetetrahydrofolate, leading to folylpolyglutamate derivatives.</text>
</comment>
<comment type="pathway">
    <text evidence="2">Cofactor biosynthesis; tetrahydrofolate biosynthesis; 7,8-dihydrofolate from 2-amino-4-hydroxy-6-hydroxymethyl-7,8-dihydropteridine diphosphate and 4-aminobenzoate: step 2/2.</text>
</comment>
<dbReference type="PIRSF" id="PIRSF001563">
    <property type="entry name" value="Folylpolyglu_synth"/>
    <property type="match status" value="1"/>
</dbReference>
<dbReference type="InterPro" id="IPR036565">
    <property type="entry name" value="Mur-like_cat_sf"/>
</dbReference>
<evidence type="ECO:0000256" key="18">
    <source>
        <dbReference type="ARBA" id="ARBA00047808"/>
    </source>
</evidence>
<dbReference type="Gene3D" id="3.90.190.20">
    <property type="entry name" value="Mur ligase, C-terminal domain"/>
    <property type="match status" value="1"/>
</dbReference>
<evidence type="ECO:0000256" key="16">
    <source>
        <dbReference type="ARBA" id="ARBA00032510"/>
    </source>
</evidence>
<evidence type="ECO:0000256" key="7">
    <source>
        <dbReference type="ARBA" id="ARBA00019357"/>
    </source>
</evidence>
<dbReference type="SUPFAM" id="SSF53244">
    <property type="entry name" value="MurD-like peptide ligases, peptide-binding domain"/>
    <property type="match status" value="1"/>
</dbReference>
<dbReference type="InterPro" id="IPR001645">
    <property type="entry name" value="Folylpolyglutamate_synth"/>
</dbReference>
<evidence type="ECO:0000313" key="23">
    <source>
        <dbReference type="EMBL" id="MBO1321907.1"/>
    </source>
</evidence>
<evidence type="ECO:0000256" key="3">
    <source>
        <dbReference type="ARBA" id="ARBA00005150"/>
    </source>
</evidence>
<dbReference type="GO" id="GO:0046656">
    <property type="term" value="P:folic acid biosynthetic process"/>
    <property type="evidence" value="ECO:0007669"/>
    <property type="project" value="UniProtKB-KW"/>
</dbReference>
<dbReference type="GO" id="GO:0005524">
    <property type="term" value="F:ATP binding"/>
    <property type="evidence" value="ECO:0007669"/>
    <property type="project" value="UniProtKB-KW"/>
</dbReference>
<keyword evidence="11 21" id="KW-0067">ATP-binding</keyword>
<comment type="catalytic activity">
    <reaction evidence="20">
        <text>7,8-dihydropteroate + L-glutamate + ATP = 7,8-dihydrofolate + ADP + phosphate + H(+)</text>
        <dbReference type="Rhea" id="RHEA:23584"/>
        <dbReference type="ChEBI" id="CHEBI:15378"/>
        <dbReference type="ChEBI" id="CHEBI:17839"/>
        <dbReference type="ChEBI" id="CHEBI:29985"/>
        <dbReference type="ChEBI" id="CHEBI:30616"/>
        <dbReference type="ChEBI" id="CHEBI:43474"/>
        <dbReference type="ChEBI" id="CHEBI:57451"/>
        <dbReference type="ChEBI" id="CHEBI:456216"/>
        <dbReference type="EC" id="6.3.2.12"/>
    </reaction>
</comment>
<dbReference type="GO" id="GO:0004326">
    <property type="term" value="F:tetrahydrofolylpolyglutamate synthase activity"/>
    <property type="evidence" value="ECO:0007669"/>
    <property type="project" value="UniProtKB-EC"/>
</dbReference>
<dbReference type="EC" id="6.3.2.12" evidence="5"/>
<evidence type="ECO:0000256" key="6">
    <source>
        <dbReference type="ARBA" id="ARBA00013025"/>
    </source>
</evidence>
<reference evidence="23" key="1">
    <citation type="submission" date="2021-03" db="EMBL/GenBank/DDBJ databases">
        <authorList>
            <person name="Wang G."/>
        </authorList>
    </citation>
    <scope>NUCLEOTIDE SEQUENCE</scope>
    <source>
        <strain evidence="23">KCTC 12899</strain>
    </source>
</reference>
<evidence type="ECO:0000256" key="15">
    <source>
        <dbReference type="ARBA" id="ARBA00030592"/>
    </source>
</evidence>
<dbReference type="EC" id="6.3.2.17" evidence="6"/>
<evidence type="ECO:0000256" key="2">
    <source>
        <dbReference type="ARBA" id="ARBA00004799"/>
    </source>
</evidence>
<dbReference type="GO" id="GO:0005737">
    <property type="term" value="C:cytoplasm"/>
    <property type="evidence" value="ECO:0007669"/>
    <property type="project" value="TreeGrafter"/>
</dbReference>
<keyword evidence="10 21" id="KW-0547">Nucleotide-binding</keyword>
<dbReference type="AlphaFoldDB" id="A0A8J7Q784"/>
<keyword evidence="13" id="KW-0289">Folate biosynthesis</keyword>
<evidence type="ECO:0000256" key="1">
    <source>
        <dbReference type="ARBA" id="ARBA00002714"/>
    </source>
</evidence>
<comment type="similarity">
    <text evidence="4 21">Belongs to the folylpolyglutamate synthase family.</text>
</comment>
<dbReference type="SUPFAM" id="SSF53623">
    <property type="entry name" value="MurD-like peptide ligases, catalytic domain"/>
    <property type="match status" value="1"/>
</dbReference>
<evidence type="ECO:0000256" key="17">
    <source>
        <dbReference type="ARBA" id="ARBA00047493"/>
    </source>
</evidence>
<keyword evidence="8 21" id="KW-0436">Ligase</keyword>
<accession>A0A8J7Q784</accession>
<dbReference type="GO" id="GO:0046872">
    <property type="term" value="F:metal ion binding"/>
    <property type="evidence" value="ECO:0007669"/>
    <property type="project" value="UniProtKB-KW"/>
</dbReference>
<evidence type="ECO:0000256" key="8">
    <source>
        <dbReference type="ARBA" id="ARBA00022598"/>
    </source>
</evidence>
<keyword evidence="12" id="KW-0460">Magnesium</keyword>
<evidence type="ECO:0000256" key="9">
    <source>
        <dbReference type="ARBA" id="ARBA00022723"/>
    </source>
</evidence>
<sequence length="449" mass="48718">MVAQRLVDQLFAAPKFGTGIGLHRMAWLRARVEAVAPDLPMDYLKVTGSNGKGSTCAMVSAMLKALGVRAGRNISPHLFRFNERITIDGAPISDGDCASGFAWVQAAVQAWQQQHGAGSFGAFEIFTGMALYHFARNGVAHGVFEAGIGGRYDAVRMMPGSLCVLTSLDLEHTQLLGDSLELIAYDKLDLCPPGGTLVLFPLGDHDLLRRIRHYARLKQIQLFETAVRCRVTHRVTHPTETTFNAEIDGMVLEDLRLPLLGAHQVDNAMVAASAVTLYVNRLFPHLSQDDLKQGIRDGLARVNWPGRATFLPGPPPVIYDVGHTPAAIQTFCATLQPMVAGRRVVLVIGVSHNKAVEEIVTALVAVADRVICTRAHHLGAPVDRIEAAVAAARPQLPRERFETVEDAVTRAVAIARAEDMTLVFAGGLFLAVEAVVAYQGDDPRALRFF</sequence>
<evidence type="ECO:0000256" key="11">
    <source>
        <dbReference type="ARBA" id="ARBA00022840"/>
    </source>
</evidence>
<evidence type="ECO:0000256" key="12">
    <source>
        <dbReference type="ARBA" id="ARBA00022842"/>
    </source>
</evidence>
<evidence type="ECO:0000256" key="19">
    <source>
        <dbReference type="ARBA" id="ARBA00049035"/>
    </source>
</evidence>
<dbReference type="InterPro" id="IPR004101">
    <property type="entry name" value="Mur_ligase_C"/>
</dbReference>
<dbReference type="RefSeq" id="WP_207861879.1">
    <property type="nucleotide sequence ID" value="NZ_JAFREP010000029.1"/>
</dbReference>
<protein>
    <recommendedName>
        <fullName evidence="7">Dihydrofolate synthase/folylpolyglutamate synthase</fullName>
        <ecNumber evidence="5">6.3.2.12</ecNumber>
        <ecNumber evidence="6">6.3.2.17</ecNumber>
    </recommendedName>
    <alternativeName>
        <fullName evidence="16">Folylpoly-gamma-glutamate synthetase-dihydrofolate synthetase</fullName>
    </alternativeName>
    <alternativeName>
        <fullName evidence="14">Folylpolyglutamate synthetase</fullName>
    </alternativeName>
    <alternativeName>
        <fullName evidence="15">Tetrahydrofolylpolyglutamate synthase</fullName>
    </alternativeName>
</protein>
<dbReference type="InterPro" id="IPR036615">
    <property type="entry name" value="Mur_ligase_C_dom_sf"/>
</dbReference>
<evidence type="ECO:0000256" key="20">
    <source>
        <dbReference type="ARBA" id="ARBA00049161"/>
    </source>
</evidence>
<proteinExistence type="inferred from homology"/>
<comment type="catalytic activity">
    <reaction evidence="19">
        <text>(6R)-5,10-methylenetetrahydrofolyl-(gamma-L-Glu)(n) + L-glutamate + ATP = (6R)-5,10-methylenetetrahydrofolyl-(gamma-L-Glu)(n+1) + ADP + phosphate + H(+)</text>
        <dbReference type="Rhea" id="RHEA:51912"/>
        <dbReference type="Rhea" id="RHEA-COMP:13257"/>
        <dbReference type="Rhea" id="RHEA-COMP:13258"/>
        <dbReference type="ChEBI" id="CHEBI:15378"/>
        <dbReference type="ChEBI" id="CHEBI:29985"/>
        <dbReference type="ChEBI" id="CHEBI:30616"/>
        <dbReference type="ChEBI" id="CHEBI:43474"/>
        <dbReference type="ChEBI" id="CHEBI:136572"/>
        <dbReference type="ChEBI" id="CHEBI:456216"/>
        <dbReference type="EC" id="6.3.2.17"/>
    </reaction>
</comment>
<evidence type="ECO:0000313" key="24">
    <source>
        <dbReference type="Proteomes" id="UP000664417"/>
    </source>
</evidence>
<keyword evidence="24" id="KW-1185">Reference proteome</keyword>
<name>A0A8J7Q784_9BACT</name>
<evidence type="ECO:0000259" key="22">
    <source>
        <dbReference type="Pfam" id="PF02875"/>
    </source>
</evidence>
<dbReference type="PANTHER" id="PTHR11136:SF0">
    <property type="entry name" value="DIHYDROFOLATE SYNTHETASE-RELATED"/>
    <property type="match status" value="1"/>
</dbReference>
<feature type="domain" description="Mur ligase C-terminal" evidence="22">
    <location>
        <begin position="307"/>
        <end position="425"/>
    </location>
</feature>
<evidence type="ECO:0000256" key="4">
    <source>
        <dbReference type="ARBA" id="ARBA00008276"/>
    </source>
</evidence>
<evidence type="ECO:0000256" key="14">
    <source>
        <dbReference type="ARBA" id="ARBA00030048"/>
    </source>
</evidence>
<evidence type="ECO:0000256" key="13">
    <source>
        <dbReference type="ARBA" id="ARBA00022909"/>
    </source>
</evidence>
<gene>
    <name evidence="23" type="ORF">J3U88_25730</name>
</gene>
<dbReference type="GO" id="GO:0008841">
    <property type="term" value="F:dihydrofolate synthase activity"/>
    <property type="evidence" value="ECO:0007669"/>
    <property type="project" value="UniProtKB-EC"/>
</dbReference>
<dbReference type="Pfam" id="PF02875">
    <property type="entry name" value="Mur_ligase_C"/>
    <property type="match status" value="1"/>
</dbReference>
<dbReference type="NCBIfam" id="TIGR01499">
    <property type="entry name" value="folC"/>
    <property type="match status" value="1"/>
</dbReference>
<comment type="caution">
    <text evidence="23">The sequence shown here is derived from an EMBL/GenBank/DDBJ whole genome shotgun (WGS) entry which is preliminary data.</text>
</comment>
<dbReference type="PANTHER" id="PTHR11136">
    <property type="entry name" value="FOLYLPOLYGLUTAMATE SYNTHASE-RELATED"/>
    <property type="match status" value="1"/>
</dbReference>
<evidence type="ECO:0000256" key="5">
    <source>
        <dbReference type="ARBA" id="ARBA00013023"/>
    </source>
</evidence>
<dbReference type="Gene3D" id="3.40.1190.10">
    <property type="entry name" value="Mur-like, catalytic domain"/>
    <property type="match status" value="1"/>
</dbReference>
<comment type="catalytic activity">
    <reaction evidence="17">
        <text>(6S)-5,6,7,8-tetrahydrofolyl-(gamma-L-Glu)(n) + L-glutamate + ATP = (6S)-5,6,7,8-tetrahydrofolyl-(gamma-L-Glu)(n+1) + ADP + phosphate + H(+)</text>
        <dbReference type="Rhea" id="RHEA:10580"/>
        <dbReference type="Rhea" id="RHEA-COMP:14738"/>
        <dbReference type="Rhea" id="RHEA-COMP:14740"/>
        <dbReference type="ChEBI" id="CHEBI:15378"/>
        <dbReference type="ChEBI" id="CHEBI:29985"/>
        <dbReference type="ChEBI" id="CHEBI:30616"/>
        <dbReference type="ChEBI" id="CHEBI:43474"/>
        <dbReference type="ChEBI" id="CHEBI:141005"/>
        <dbReference type="ChEBI" id="CHEBI:456216"/>
        <dbReference type="EC" id="6.3.2.17"/>
    </reaction>
</comment>
<keyword evidence="9" id="KW-0479">Metal-binding</keyword>
<comment type="catalytic activity">
    <reaction evidence="18">
        <text>10-formyltetrahydrofolyl-(gamma-L-Glu)(n) + L-glutamate + ATP = 10-formyltetrahydrofolyl-(gamma-L-Glu)(n+1) + ADP + phosphate + H(+)</text>
        <dbReference type="Rhea" id="RHEA:51904"/>
        <dbReference type="Rhea" id="RHEA-COMP:13088"/>
        <dbReference type="Rhea" id="RHEA-COMP:14300"/>
        <dbReference type="ChEBI" id="CHEBI:15378"/>
        <dbReference type="ChEBI" id="CHEBI:29985"/>
        <dbReference type="ChEBI" id="CHEBI:30616"/>
        <dbReference type="ChEBI" id="CHEBI:43474"/>
        <dbReference type="ChEBI" id="CHEBI:134413"/>
        <dbReference type="ChEBI" id="CHEBI:456216"/>
        <dbReference type="EC" id="6.3.2.17"/>
    </reaction>
</comment>